<proteinExistence type="predicted"/>
<dbReference type="Proteomes" id="UP001054945">
    <property type="component" value="Unassembled WGS sequence"/>
</dbReference>
<accession>A0AAV4T624</accession>
<dbReference type="EMBL" id="BPLR01010653">
    <property type="protein sequence ID" value="GIY40751.1"/>
    <property type="molecule type" value="Genomic_DNA"/>
</dbReference>
<name>A0AAV4T624_CAEEX</name>
<organism evidence="1 2">
    <name type="scientific">Caerostris extrusa</name>
    <name type="common">Bark spider</name>
    <name type="synonym">Caerostris bankana</name>
    <dbReference type="NCBI Taxonomy" id="172846"/>
    <lineage>
        <taxon>Eukaryota</taxon>
        <taxon>Metazoa</taxon>
        <taxon>Ecdysozoa</taxon>
        <taxon>Arthropoda</taxon>
        <taxon>Chelicerata</taxon>
        <taxon>Arachnida</taxon>
        <taxon>Araneae</taxon>
        <taxon>Araneomorphae</taxon>
        <taxon>Entelegynae</taxon>
        <taxon>Araneoidea</taxon>
        <taxon>Araneidae</taxon>
        <taxon>Caerostris</taxon>
    </lineage>
</organism>
<protein>
    <submittedName>
        <fullName evidence="1">Uncharacterized protein</fullName>
    </submittedName>
</protein>
<reference evidence="1 2" key="1">
    <citation type="submission" date="2021-06" db="EMBL/GenBank/DDBJ databases">
        <title>Caerostris extrusa draft genome.</title>
        <authorList>
            <person name="Kono N."/>
            <person name="Arakawa K."/>
        </authorList>
    </citation>
    <scope>NUCLEOTIDE SEQUENCE [LARGE SCALE GENOMIC DNA]</scope>
</reference>
<evidence type="ECO:0000313" key="1">
    <source>
        <dbReference type="EMBL" id="GIY40751.1"/>
    </source>
</evidence>
<keyword evidence="2" id="KW-1185">Reference proteome</keyword>
<comment type="caution">
    <text evidence="1">The sequence shown here is derived from an EMBL/GenBank/DDBJ whole genome shotgun (WGS) entry which is preliminary data.</text>
</comment>
<evidence type="ECO:0000313" key="2">
    <source>
        <dbReference type="Proteomes" id="UP001054945"/>
    </source>
</evidence>
<sequence>MPVSAPAAIQITQSRQIFPIERRALRLPFTEAHVIGARNTSDWRHYSNDNREKSFRTLTCWPKREEDSSAAKRSSVLQTIY</sequence>
<gene>
    <name evidence="1" type="ORF">CEXT_33401</name>
</gene>
<dbReference type="AlphaFoldDB" id="A0AAV4T624"/>